<dbReference type="InterPro" id="IPR011501">
    <property type="entry name" value="Noc3_N"/>
</dbReference>
<feature type="region of interest" description="Disordered" evidence="5">
    <location>
        <begin position="1"/>
        <end position="47"/>
    </location>
</feature>
<dbReference type="SUPFAM" id="SSF48371">
    <property type="entry name" value="ARM repeat"/>
    <property type="match status" value="1"/>
</dbReference>
<keyword evidence="4" id="KW-0539">Nucleus</keyword>
<dbReference type="Proteomes" id="UP001213623">
    <property type="component" value="Chromosome 4"/>
</dbReference>
<accession>A0AAF0EKY2</accession>
<evidence type="ECO:0000256" key="2">
    <source>
        <dbReference type="ARBA" id="ARBA00007797"/>
    </source>
</evidence>
<organism evidence="8 9">
    <name type="scientific">Malassezia nana</name>
    <dbReference type="NCBI Taxonomy" id="180528"/>
    <lineage>
        <taxon>Eukaryota</taxon>
        <taxon>Fungi</taxon>
        <taxon>Dikarya</taxon>
        <taxon>Basidiomycota</taxon>
        <taxon>Ustilaginomycotina</taxon>
        <taxon>Malasseziomycetes</taxon>
        <taxon>Malasseziales</taxon>
        <taxon>Malasseziaceae</taxon>
        <taxon>Malassezia</taxon>
    </lineage>
</organism>
<evidence type="ECO:0000313" key="9">
    <source>
        <dbReference type="Proteomes" id="UP001213623"/>
    </source>
</evidence>
<evidence type="ECO:0000256" key="4">
    <source>
        <dbReference type="ARBA" id="ARBA00023242"/>
    </source>
</evidence>
<sequence length="767" mass="85428">MARGPKRAPRRSAAQASTKRARTEPVREDDEEEYERANAAQEMAGDSDGDVAALQFLSRAELPDVAKAGAQAKAKERLVAEKRKQREELEAMRRPVVQSDSDVSTDMEGASESEDDSHDYEAQYLHQAARRERREAVKREMRAQQPLPIRTADGIVETVSDDELPALHSRAVYTDDDDMDDSSDESMEEPVPYTPSSAAHSRRFGLAPPYELACGALGTAVQRARALNEAREQIARLASQIVGDPEMGTAALQRLLVFAQAQVAPPPGDAGKAVQMHPHIRQLALLSLLAVWVDIIPGYRIRPLSEQEQKERVSQEVARRRDWEQSLVRLYRDYLECCEAEVRDTASPLSRVALRCFCTLLVRVPHFNYRKNLLASVVAHLSRKSWTSASEQCASALTQLLRQDADGELALELVQLLYRMIRERKLAVHANVLDVLVHLRLRSELSRDVKSGPMGAAPVARPRRVDPKQVRQGLAVQRSKKQVKRDRELQAIEREMREADAALDVELRERNQSETLKLVFALYFRILKSEVPLPLLASALEGLVHFAHHVSVDFFRDIVGVLRTRLADALQAHSYRAALLCMVTAFALQHGQGGALELDLGDMYGALYTVLLPLSTSGEVEEGEAPKRGSMAGLRRWSEASMLLHAMDLALVQAPRATLQVSLERTAAIVRRLLCAALHWPTTSTLRALQLAQAVLARTATIEARMDALLDNRDAVQDGQYDPYAAQPESARALASGEPCWELCLLSRTHANAQVRETALALMQWTR</sequence>
<proteinExistence type="inferred from homology"/>
<feature type="compositionally biased region" description="Basic and acidic residues" evidence="5">
    <location>
        <begin position="73"/>
        <end position="93"/>
    </location>
</feature>
<evidence type="ECO:0000259" key="7">
    <source>
        <dbReference type="Pfam" id="PF07540"/>
    </source>
</evidence>
<feature type="compositionally biased region" description="Acidic residues" evidence="5">
    <location>
        <begin position="103"/>
        <end position="118"/>
    </location>
</feature>
<dbReference type="Pfam" id="PF07540">
    <property type="entry name" value="NOC3p"/>
    <property type="match status" value="1"/>
</dbReference>
<keyword evidence="9" id="KW-1185">Reference proteome</keyword>
<dbReference type="GO" id="GO:0005730">
    <property type="term" value="C:nucleolus"/>
    <property type="evidence" value="ECO:0007669"/>
    <property type="project" value="UniProtKB-SubCell"/>
</dbReference>
<dbReference type="GO" id="GO:0003682">
    <property type="term" value="F:chromatin binding"/>
    <property type="evidence" value="ECO:0007669"/>
    <property type="project" value="TreeGrafter"/>
</dbReference>
<evidence type="ECO:0000256" key="1">
    <source>
        <dbReference type="ARBA" id="ARBA00004604"/>
    </source>
</evidence>
<dbReference type="EMBL" id="CP119895">
    <property type="protein sequence ID" value="WFD27679.1"/>
    <property type="molecule type" value="Genomic_DNA"/>
</dbReference>
<keyword evidence="3" id="KW-0175">Coiled coil</keyword>
<reference evidence="8" key="1">
    <citation type="submission" date="2023-03" db="EMBL/GenBank/DDBJ databases">
        <title>Mating type loci evolution in Malassezia.</title>
        <authorList>
            <person name="Coelho M.A."/>
        </authorList>
    </citation>
    <scope>NUCLEOTIDE SEQUENCE</scope>
    <source>
        <strain evidence="8">CBS 9557</strain>
    </source>
</reference>
<dbReference type="InterPro" id="IPR016024">
    <property type="entry name" value="ARM-type_fold"/>
</dbReference>
<dbReference type="AlphaFoldDB" id="A0AAF0EKY2"/>
<dbReference type="InterPro" id="IPR016903">
    <property type="entry name" value="Nucleolar_cplx-assoc_3"/>
</dbReference>
<evidence type="ECO:0000259" key="6">
    <source>
        <dbReference type="Pfam" id="PF03914"/>
    </source>
</evidence>
<evidence type="ECO:0000256" key="5">
    <source>
        <dbReference type="SAM" id="MobiDB-lite"/>
    </source>
</evidence>
<dbReference type="PANTHER" id="PTHR14428">
    <property type="entry name" value="NUCLEOLAR COMPLEX PROTEIN 3"/>
    <property type="match status" value="1"/>
</dbReference>
<comment type="subcellular location">
    <subcellularLocation>
        <location evidence="1">Nucleus</location>
        <location evidence="1">Nucleolus</location>
    </subcellularLocation>
</comment>
<evidence type="ECO:0000256" key="3">
    <source>
        <dbReference type="ARBA" id="ARBA00023054"/>
    </source>
</evidence>
<dbReference type="Pfam" id="PF03914">
    <property type="entry name" value="CBF"/>
    <property type="match status" value="1"/>
</dbReference>
<protein>
    <recommendedName>
        <fullName evidence="10">Nucleolar complex-associated protein 3</fullName>
    </recommendedName>
</protein>
<evidence type="ECO:0008006" key="10">
    <source>
        <dbReference type="Google" id="ProtNLM"/>
    </source>
</evidence>
<feature type="domain" description="Nucleolar complex-associated protein 3 N-terminal" evidence="7">
    <location>
        <begin position="230"/>
        <end position="334"/>
    </location>
</feature>
<feature type="region of interest" description="Disordered" evidence="5">
    <location>
        <begin position="66"/>
        <end position="133"/>
    </location>
</feature>
<dbReference type="GO" id="GO:0006270">
    <property type="term" value="P:DNA replication initiation"/>
    <property type="evidence" value="ECO:0007669"/>
    <property type="project" value="TreeGrafter"/>
</dbReference>
<dbReference type="PANTHER" id="PTHR14428:SF5">
    <property type="entry name" value="NUCLEOLAR COMPLEX PROTEIN 3 HOMOLOG"/>
    <property type="match status" value="1"/>
</dbReference>
<dbReference type="InterPro" id="IPR005612">
    <property type="entry name" value="CCAAT-binding_factor"/>
</dbReference>
<feature type="compositionally biased region" description="Basic residues" evidence="5">
    <location>
        <begin position="1"/>
        <end position="10"/>
    </location>
</feature>
<name>A0AAF0EKY2_9BASI</name>
<evidence type="ECO:0000313" key="8">
    <source>
        <dbReference type="EMBL" id="WFD27679.1"/>
    </source>
</evidence>
<feature type="compositionally biased region" description="Acidic residues" evidence="5">
    <location>
        <begin position="174"/>
        <end position="188"/>
    </location>
</feature>
<gene>
    <name evidence="8" type="ORF">MNAN1_002680</name>
</gene>
<feature type="region of interest" description="Disordered" evidence="5">
    <location>
        <begin position="173"/>
        <end position="200"/>
    </location>
</feature>
<feature type="domain" description="CCAAT-binding factor" evidence="6">
    <location>
        <begin position="578"/>
        <end position="758"/>
    </location>
</feature>
<comment type="similarity">
    <text evidence="2">Belongs to the CBF/MAK21 family.</text>
</comment>